<dbReference type="EMBL" id="AWWV01009017">
    <property type="protein sequence ID" value="OMO88317.1"/>
    <property type="molecule type" value="Genomic_DNA"/>
</dbReference>
<dbReference type="OrthoDB" id="848955at2759"/>
<dbReference type="AlphaFoldDB" id="A0A1R3J0F9"/>
<dbReference type="Proteomes" id="UP000188268">
    <property type="component" value="Unassembled WGS sequence"/>
</dbReference>
<evidence type="ECO:0000313" key="2">
    <source>
        <dbReference type="Proteomes" id="UP000188268"/>
    </source>
</evidence>
<feature type="non-terminal residue" evidence="1">
    <location>
        <position position="120"/>
    </location>
</feature>
<reference evidence="1 2" key="1">
    <citation type="submission" date="2013-09" db="EMBL/GenBank/DDBJ databases">
        <title>Corchorus capsularis genome sequencing.</title>
        <authorList>
            <person name="Alam M."/>
            <person name="Haque M.S."/>
            <person name="Islam M.S."/>
            <person name="Emdad E.M."/>
            <person name="Islam M.M."/>
            <person name="Ahmed B."/>
            <person name="Halim A."/>
            <person name="Hossen Q.M.M."/>
            <person name="Hossain M.Z."/>
            <person name="Ahmed R."/>
            <person name="Khan M.M."/>
            <person name="Islam R."/>
            <person name="Rashid M.M."/>
            <person name="Khan S.A."/>
            <person name="Rahman M.S."/>
            <person name="Alam M."/>
        </authorList>
    </citation>
    <scope>NUCLEOTIDE SEQUENCE [LARGE SCALE GENOMIC DNA]</scope>
    <source>
        <strain evidence="2">cv. CVL-1</strain>
        <tissue evidence="1">Whole seedling</tissue>
    </source>
</reference>
<evidence type="ECO:0000313" key="1">
    <source>
        <dbReference type="EMBL" id="OMO88317.1"/>
    </source>
</evidence>
<proteinExistence type="predicted"/>
<accession>A0A1R3J0F9</accession>
<dbReference type="Gramene" id="OMO88317">
    <property type="protein sequence ID" value="OMO88317"/>
    <property type="gene ID" value="CCACVL1_08469"/>
</dbReference>
<comment type="caution">
    <text evidence="1">The sequence shown here is derived from an EMBL/GenBank/DDBJ whole genome shotgun (WGS) entry which is preliminary data.</text>
</comment>
<gene>
    <name evidence="1" type="ORF">CCACVL1_08469</name>
</gene>
<protein>
    <submittedName>
        <fullName evidence="1">Uncharacterized protein</fullName>
    </submittedName>
</protein>
<organism evidence="1 2">
    <name type="scientific">Corchorus capsularis</name>
    <name type="common">Jute</name>
    <dbReference type="NCBI Taxonomy" id="210143"/>
    <lineage>
        <taxon>Eukaryota</taxon>
        <taxon>Viridiplantae</taxon>
        <taxon>Streptophyta</taxon>
        <taxon>Embryophyta</taxon>
        <taxon>Tracheophyta</taxon>
        <taxon>Spermatophyta</taxon>
        <taxon>Magnoliopsida</taxon>
        <taxon>eudicotyledons</taxon>
        <taxon>Gunneridae</taxon>
        <taxon>Pentapetalae</taxon>
        <taxon>rosids</taxon>
        <taxon>malvids</taxon>
        <taxon>Malvales</taxon>
        <taxon>Malvaceae</taxon>
        <taxon>Grewioideae</taxon>
        <taxon>Apeibeae</taxon>
        <taxon>Corchorus</taxon>
    </lineage>
</organism>
<keyword evidence="2" id="KW-1185">Reference proteome</keyword>
<sequence length="120" mass="13700">MEENLEALCGEKKHLVEGNESLMTTNGLMNQNLESNAKEMEQLRNDFSKMKIECEKQRMLAELLSSKLIGNPDPHLENKRLKDENARILRRRAGGINIDNSSSVVVQLVKENAQLQHENK</sequence>
<name>A0A1R3J0F9_COCAP</name>